<evidence type="ECO:0000313" key="2">
    <source>
        <dbReference type="EMBL" id="KAF2825942.1"/>
    </source>
</evidence>
<dbReference type="EMBL" id="MU006227">
    <property type="protein sequence ID" value="KAF2825942.1"/>
    <property type="molecule type" value="Genomic_DNA"/>
</dbReference>
<protein>
    <recommendedName>
        <fullName evidence="1">Retroviral polymerase SH3-like domain-containing protein</fullName>
    </recommendedName>
</protein>
<keyword evidence="3" id="KW-1185">Reference proteome</keyword>
<organism evidence="2 3">
    <name type="scientific">Ophiobolus disseminans</name>
    <dbReference type="NCBI Taxonomy" id="1469910"/>
    <lineage>
        <taxon>Eukaryota</taxon>
        <taxon>Fungi</taxon>
        <taxon>Dikarya</taxon>
        <taxon>Ascomycota</taxon>
        <taxon>Pezizomycotina</taxon>
        <taxon>Dothideomycetes</taxon>
        <taxon>Pleosporomycetidae</taxon>
        <taxon>Pleosporales</taxon>
        <taxon>Pleosporineae</taxon>
        <taxon>Phaeosphaeriaceae</taxon>
        <taxon>Ophiobolus</taxon>
    </lineage>
</organism>
<name>A0A6A6ZY12_9PLEO</name>
<gene>
    <name evidence="2" type="ORF">CC86DRAFT_249954</name>
</gene>
<dbReference type="InterPro" id="IPR057670">
    <property type="entry name" value="SH3_retrovirus"/>
</dbReference>
<dbReference type="Pfam" id="PF25597">
    <property type="entry name" value="SH3_retrovirus"/>
    <property type="match status" value="1"/>
</dbReference>
<evidence type="ECO:0000313" key="3">
    <source>
        <dbReference type="Proteomes" id="UP000799424"/>
    </source>
</evidence>
<feature type="non-terminal residue" evidence="2">
    <location>
        <position position="1"/>
    </location>
</feature>
<dbReference type="OrthoDB" id="3943081at2759"/>
<dbReference type="AlphaFoldDB" id="A0A6A6ZY12"/>
<reference evidence="2" key="1">
    <citation type="journal article" date="2020" name="Stud. Mycol.">
        <title>101 Dothideomycetes genomes: a test case for predicting lifestyles and emergence of pathogens.</title>
        <authorList>
            <person name="Haridas S."/>
            <person name="Albert R."/>
            <person name="Binder M."/>
            <person name="Bloem J."/>
            <person name="Labutti K."/>
            <person name="Salamov A."/>
            <person name="Andreopoulos B."/>
            <person name="Baker S."/>
            <person name="Barry K."/>
            <person name="Bills G."/>
            <person name="Bluhm B."/>
            <person name="Cannon C."/>
            <person name="Castanera R."/>
            <person name="Culley D."/>
            <person name="Daum C."/>
            <person name="Ezra D."/>
            <person name="Gonzalez J."/>
            <person name="Henrissat B."/>
            <person name="Kuo A."/>
            <person name="Liang C."/>
            <person name="Lipzen A."/>
            <person name="Lutzoni F."/>
            <person name="Magnuson J."/>
            <person name="Mondo S."/>
            <person name="Nolan M."/>
            <person name="Ohm R."/>
            <person name="Pangilinan J."/>
            <person name="Park H.-J."/>
            <person name="Ramirez L."/>
            <person name="Alfaro M."/>
            <person name="Sun H."/>
            <person name="Tritt A."/>
            <person name="Yoshinaga Y."/>
            <person name="Zwiers L.-H."/>
            <person name="Turgeon B."/>
            <person name="Goodwin S."/>
            <person name="Spatafora J."/>
            <person name="Crous P."/>
            <person name="Grigoriev I."/>
        </authorList>
    </citation>
    <scope>NUCLEOTIDE SEQUENCE</scope>
    <source>
        <strain evidence="2">CBS 113818</strain>
    </source>
</reference>
<proteinExistence type="predicted"/>
<accession>A0A6A6ZY12</accession>
<dbReference type="Proteomes" id="UP000799424">
    <property type="component" value="Unassembled WGS sequence"/>
</dbReference>
<sequence>LRIHAGLPKTLANELVCTAARLLNITPTRSIDWHTPHEMVTGVRPDLSRLHAIGSRGFVLNKHLLRGDKLEDRTFEGFLLGYDASNIYRVWLPATNRVIRVRDVRFIDELYKDKPSTLPASPHVIETAHIPE</sequence>
<evidence type="ECO:0000259" key="1">
    <source>
        <dbReference type="Pfam" id="PF25597"/>
    </source>
</evidence>
<feature type="domain" description="Retroviral polymerase SH3-like" evidence="1">
    <location>
        <begin position="58"/>
        <end position="115"/>
    </location>
</feature>
<feature type="non-terminal residue" evidence="2">
    <location>
        <position position="132"/>
    </location>
</feature>